<dbReference type="STRING" id="1745343.A0A2J6PSY9"/>
<evidence type="ECO:0000313" key="2">
    <source>
        <dbReference type="EMBL" id="PMD17145.1"/>
    </source>
</evidence>
<reference evidence="2 3" key="1">
    <citation type="submission" date="2016-05" db="EMBL/GenBank/DDBJ databases">
        <title>A degradative enzymes factory behind the ericoid mycorrhizal symbiosis.</title>
        <authorList>
            <consortium name="DOE Joint Genome Institute"/>
            <person name="Martino E."/>
            <person name="Morin E."/>
            <person name="Grelet G."/>
            <person name="Kuo A."/>
            <person name="Kohler A."/>
            <person name="Daghino S."/>
            <person name="Barry K."/>
            <person name="Choi C."/>
            <person name="Cichocki N."/>
            <person name="Clum A."/>
            <person name="Copeland A."/>
            <person name="Hainaut M."/>
            <person name="Haridas S."/>
            <person name="Labutti K."/>
            <person name="Lindquist E."/>
            <person name="Lipzen A."/>
            <person name="Khouja H.-R."/>
            <person name="Murat C."/>
            <person name="Ohm R."/>
            <person name="Olson A."/>
            <person name="Spatafora J."/>
            <person name="Veneault-Fourrey C."/>
            <person name="Henrissat B."/>
            <person name="Grigoriev I."/>
            <person name="Martin F."/>
            <person name="Perotto S."/>
        </authorList>
    </citation>
    <scope>NUCLEOTIDE SEQUENCE [LARGE SCALE GENOMIC DNA]</scope>
    <source>
        <strain evidence="2 3">UAMH 7357</strain>
    </source>
</reference>
<dbReference type="AlphaFoldDB" id="A0A2J6PSY9"/>
<name>A0A2J6PSY9_9HELO</name>
<dbReference type="EMBL" id="KZ613501">
    <property type="protein sequence ID" value="PMD17145.1"/>
    <property type="molecule type" value="Genomic_DNA"/>
</dbReference>
<dbReference type="PROSITE" id="PS50088">
    <property type="entry name" value="ANK_REPEAT"/>
    <property type="match status" value="1"/>
</dbReference>
<dbReference type="Gene3D" id="1.25.40.20">
    <property type="entry name" value="Ankyrin repeat-containing domain"/>
    <property type="match status" value="1"/>
</dbReference>
<dbReference type="SUPFAM" id="SSF48403">
    <property type="entry name" value="Ankyrin repeat"/>
    <property type="match status" value="1"/>
</dbReference>
<protein>
    <submittedName>
        <fullName evidence="2">Uncharacterized protein</fullName>
    </submittedName>
</protein>
<dbReference type="OrthoDB" id="341259at2759"/>
<organism evidence="2 3">
    <name type="scientific">Hyaloscypha hepaticicola</name>
    <dbReference type="NCBI Taxonomy" id="2082293"/>
    <lineage>
        <taxon>Eukaryota</taxon>
        <taxon>Fungi</taxon>
        <taxon>Dikarya</taxon>
        <taxon>Ascomycota</taxon>
        <taxon>Pezizomycotina</taxon>
        <taxon>Leotiomycetes</taxon>
        <taxon>Helotiales</taxon>
        <taxon>Hyaloscyphaceae</taxon>
        <taxon>Hyaloscypha</taxon>
    </lineage>
</organism>
<dbReference type="PROSITE" id="PS50297">
    <property type="entry name" value="ANK_REP_REGION"/>
    <property type="match status" value="1"/>
</dbReference>
<sequence>MDPLPITGSVLTLASTVIACLNRIKLLHRAPRGIDKLADEVADLRIVVQEVANALQQHEQSSIEMKTSTLLRSATTANLSLLLSRAKARLVELDELLNSKLLVPKAQSGKSRYARTAWLKYQSTVEELRKDMIDLKINIMTFMGAATSAEVSRIRIKLEGIMCVTEDLDGRVGCHEEKAKRSVIVGAEEPANNDLETLPLPGSYISHQGTINDSHFAIERRLATPPTPTQQASVISTPQELFDLLQGKASNSNCPRWCSCRCHKPGQLRSPHLFRVILGALSIGFTDIPFITQPCNQKMCRPRHQMSTIITYQFPNWILKRAVSILISSNTAGPELLLRTLRVLPANAEIFRLAMTNNLDGIKAMFSSGRASIYDIDDNQWSLLHKSYLVGQEEIVQFLLDQGADINLEADNKSSVVERAWFTDRTSIGSLSLNQDYIFRHVDIQEFVETQQYSTLHKIVLGLSTLAHAHLFGGPLHEEMRVPYEFC</sequence>
<dbReference type="InterPro" id="IPR002110">
    <property type="entry name" value="Ankyrin_rpt"/>
</dbReference>
<keyword evidence="1" id="KW-0040">ANK repeat</keyword>
<proteinExistence type="predicted"/>
<dbReference type="InterPro" id="IPR036770">
    <property type="entry name" value="Ankyrin_rpt-contain_sf"/>
</dbReference>
<evidence type="ECO:0000313" key="3">
    <source>
        <dbReference type="Proteomes" id="UP000235672"/>
    </source>
</evidence>
<accession>A0A2J6PSY9</accession>
<evidence type="ECO:0000256" key="1">
    <source>
        <dbReference type="PROSITE-ProRule" id="PRU00023"/>
    </source>
</evidence>
<dbReference type="Proteomes" id="UP000235672">
    <property type="component" value="Unassembled WGS sequence"/>
</dbReference>
<keyword evidence="3" id="KW-1185">Reference proteome</keyword>
<feature type="repeat" description="ANK" evidence="1">
    <location>
        <begin position="379"/>
        <end position="411"/>
    </location>
</feature>
<gene>
    <name evidence="2" type="ORF">NA56DRAFT_280710</name>
</gene>